<dbReference type="EMBL" id="JAPVEA010000001">
    <property type="protein sequence ID" value="KAJ5464369.1"/>
    <property type="molecule type" value="Genomic_DNA"/>
</dbReference>
<reference evidence="1" key="1">
    <citation type="submission" date="2022-12" db="EMBL/GenBank/DDBJ databases">
        <authorList>
            <person name="Petersen C."/>
        </authorList>
    </citation>
    <scope>NUCLEOTIDE SEQUENCE</scope>
    <source>
        <strain evidence="1">IBT 16125</strain>
    </source>
</reference>
<name>A0AAD6G808_9EURO</name>
<accession>A0AAD6G808</accession>
<evidence type="ECO:0000313" key="2">
    <source>
        <dbReference type="Proteomes" id="UP001213681"/>
    </source>
</evidence>
<proteinExistence type="predicted"/>
<sequence>MRSEACGEDIVDDDDDVDEDVDEDVDLHGVLAWPHGESVGDMPVYQDNNLFVCFEKIVSVL</sequence>
<gene>
    <name evidence="1" type="ORF">N7458_000055</name>
</gene>
<evidence type="ECO:0000313" key="1">
    <source>
        <dbReference type="EMBL" id="KAJ5464369.1"/>
    </source>
</evidence>
<dbReference type="Proteomes" id="UP001213681">
    <property type="component" value="Unassembled WGS sequence"/>
</dbReference>
<comment type="caution">
    <text evidence="1">The sequence shown here is derived from an EMBL/GenBank/DDBJ whole genome shotgun (WGS) entry which is preliminary data.</text>
</comment>
<protein>
    <submittedName>
        <fullName evidence="1">Uncharacterized protein</fullName>
    </submittedName>
</protein>
<dbReference type="RefSeq" id="XP_056771216.1">
    <property type="nucleotide sequence ID" value="XM_056903449.1"/>
</dbReference>
<reference evidence="1" key="2">
    <citation type="journal article" date="2023" name="IMA Fungus">
        <title>Comparative genomic study of the Penicillium genus elucidates a diverse pangenome and 15 lateral gene transfer events.</title>
        <authorList>
            <person name="Petersen C."/>
            <person name="Sorensen T."/>
            <person name="Nielsen M.R."/>
            <person name="Sondergaard T.E."/>
            <person name="Sorensen J.L."/>
            <person name="Fitzpatrick D.A."/>
            <person name="Frisvad J.C."/>
            <person name="Nielsen K.L."/>
        </authorList>
    </citation>
    <scope>NUCLEOTIDE SEQUENCE</scope>
    <source>
        <strain evidence="1">IBT 16125</strain>
    </source>
</reference>
<organism evidence="1 2">
    <name type="scientific">Penicillium daleae</name>
    <dbReference type="NCBI Taxonomy" id="63821"/>
    <lineage>
        <taxon>Eukaryota</taxon>
        <taxon>Fungi</taxon>
        <taxon>Dikarya</taxon>
        <taxon>Ascomycota</taxon>
        <taxon>Pezizomycotina</taxon>
        <taxon>Eurotiomycetes</taxon>
        <taxon>Eurotiomycetidae</taxon>
        <taxon>Eurotiales</taxon>
        <taxon>Aspergillaceae</taxon>
        <taxon>Penicillium</taxon>
    </lineage>
</organism>
<dbReference type="GeneID" id="81593692"/>
<dbReference type="AlphaFoldDB" id="A0AAD6G808"/>
<keyword evidence="2" id="KW-1185">Reference proteome</keyword>